<dbReference type="InterPro" id="IPR038764">
    <property type="entry name" value="GNAT_N_AcTrfase_prd"/>
</dbReference>
<dbReference type="PANTHER" id="PTHR41700">
    <property type="entry name" value="GCN5-RELATED N-ACETYLTRANSFERASE"/>
    <property type="match status" value="1"/>
</dbReference>
<feature type="domain" description="N-acetyltransferase" evidence="1">
    <location>
        <begin position="4"/>
        <end position="149"/>
    </location>
</feature>
<gene>
    <name evidence="2" type="ORF">ACFOZ4_26090</name>
</gene>
<dbReference type="GO" id="GO:0016746">
    <property type="term" value="F:acyltransferase activity"/>
    <property type="evidence" value="ECO:0007669"/>
    <property type="project" value="UniProtKB-KW"/>
</dbReference>
<protein>
    <submittedName>
        <fullName evidence="2">GNAT family N-acetyltransferase</fullName>
        <ecNumber evidence="2">2.3.1.-</ecNumber>
    </submittedName>
</protein>
<keyword evidence="3" id="KW-1185">Reference proteome</keyword>
<dbReference type="EMBL" id="JBHSAY010000015">
    <property type="protein sequence ID" value="MFC4134097.1"/>
    <property type="molecule type" value="Genomic_DNA"/>
</dbReference>
<dbReference type="PANTHER" id="PTHR41700:SF1">
    <property type="entry name" value="N-ACETYLTRANSFERASE DOMAIN-CONTAINING PROTEIN"/>
    <property type="match status" value="1"/>
</dbReference>
<keyword evidence="2" id="KW-0808">Transferase</keyword>
<sequence>MAELEIIELDDVARLTDVGELLQRVWGADSPDQILNLSTLRALAHAGNYVVGAYRDGQLVGASVAFRGDDHLHSHVTGVVPGGQGAGVGHALKLHQRDWSRHHGIARIRWTFDPLVRRNAYFNLRKLGAGATEYLEDFYGALTDGINVGDPSDRLYICWELEQPVADPDLAAATRFVATPADIEGLRSADPAAAASWRYAVREGLQGPMAAGWTIAGFTDDGAYALKEPA</sequence>
<dbReference type="InterPro" id="IPR016181">
    <property type="entry name" value="Acyl_CoA_acyltransferase"/>
</dbReference>
<dbReference type="InterPro" id="IPR000182">
    <property type="entry name" value="GNAT_dom"/>
</dbReference>
<evidence type="ECO:0000313" key="3">
    <source>
        <dbReference type="Proteomes" id="UP001595816"/>
    </source>
</evidence>
<dbReference type="Gene3D" id="3.40.630.30">
    <property type="match status" value="1"/>
</dbReference>
<organism evidence="2 3">
    <name type="scientific">Hamadaea flava</name>
    <dbReference type="NCBI Taxonomy" id="1742688"/>
    <lineage>
        <taxon>Bacteria</taxon>
        <taxon>Bacillati</taxon>
        <taxon>Actinomycetota</taxon>
        <taxon>Actinomycetes</taxon>
        <taxon>Micromonosporales</taxon>
        <taxon>Micromonosporaceae</taxon>
        <taxon>Hamadaea</taxon>
    </lineage>
</organism>
<dbReference type="Proteomes" id="UP001595816">
    <property type="component" value="Unassembled WGS sequence"/>
</dbReference>
<comment type="caution">
    <text evidence="2">The sequence shown here is derived from an EMBL/GenBank/DDBJ whole genome shotgun (WGS) entry which is preliminary data.</text>
</comment>
<name>A0ABV8LUJ7_9ACTN</name>
<dbReference type="EC" id="2.3.1.-" evidence="2"/>
<evidence type="ECO:0000259" key="1">
    <source>
        <dbReference type="PROSITE" id="PS51186"/>
    </source>
</evidence>
<dbReference type="SUPFAM" id="SSF55729">
    <property type="entry name" value="Acyl-CoA N-acyltransferases (Nat)"/>
    <property type="match status" value="1"/>
</dbReference>
<accession>A0ABV8LUJ7</accession>
<dbReference type="Pfam" id="PF00583">
    <property type="entry name" value="Acetyltransf_1"/>
    <property type="match status" value="1"/>
</dbReference>
<keyword evidence="2" id="KW-0012">Acyltransferase</keyword>
<proteinExistence type="predicted"/>
<dbReference type="PROSITE" id="PS51186">
    <property type="entry name" value="GNAT"/>
    <property type="match status" value="1"/>
</dbReference>
<reference evidence="3" key="1">
    <citation type="journal article" date="2019" name="Int. J. Syst. Evol. Microbiol.">
        <title>The Global Catalogue of Microorganisms (GCM) 10K type strain sequencing project: providing services to taxonomists for standard genome sequencing and annotation.</title>
        <authorList>
            <consortium name="The Broad Institute Genomics Platform"/>
            <consortium name="The Broad Institute Genome Sequencing Center for Infectious Disease"/>
            <person name="Wu L."/>
            <person name="Ma J."/>
        </authorList>
    </citation>
    <scope>NUCLEOTIDE SEQUENCE [LARGE SCALE GENOMIC DNA]</scope>
    <source>
        <strain evidence="3">CGMCC 4.7289</strain>
    </source>
</reference>
<evidence type="ECO:0000313" key="2">
    <source>
        <dbReference type="EMBL" id="MFC4134097.1"/>
    </source>
</evidence>
<dbReference type="RefSeq" id="WP_253761716.1">
    <property type="nucleotide sequence ID" value="NZ_JAMZDZ010000001.1"/>
</dbReference>